<gene>
    <name evidence="1" type="ORF">S03H2_59743</name>
</gene>
<accession>X1IQ79</accession>
<evidence type="ECO:0000313" key="1">
    <source>
        <dbReference type="EMBL" id="GAH84591.1"/>
    </source>
</evidence>
<feature type="non-terminal residue" evidence="1">
    <location>
        <position position="106"/>
    </location>
</feature>
<sequence length="106" mass="12571">MKKLSILLLLVLLAIFFVSFLTLAEDKNPYIDFKQIKYFCYIETYVRGGSAQSLGIDRDDLSKYVLSQFEKCFGKMKFPYQKRKIPINALDSWKKEWGRLYVVIWP</sequence>
<dbReference type="AlphaFoldDB" id="X1IQ79"/>
<comment type="caution">
    <text evidence="1">The sequence shown here is derived from an EMBL/GenBank/DDBJ whole genome shotgun (WGS) entry which is preliminary data.</text>
</comment>
<dbReference type="EMBL" id="BARU01038429">
    <property type="protein sequence ID" value="GAH84591.1"/>
    <property type="molecule type" value="Genomic_DNA"/>
</dbReference>
<organism evidence="1">
    <name type="scientific">marine sediment metagenome</name>
    <dbReference type="NCBI Taxonomy" id="412755"/>
    <lineage>
        <taxon>unclassified sequences</taxon>
        <taxon>metagenomes</taxon>
        <taxon>ecological metagenomes</taxon>
    </lineage>
</organism>
<name>X1IQ79_9ZZZZ</name>
<protein>
    <submittedName>
        <fullName evidence="1">Uncharacterized protein</fullName>
    </submittedName>
</protein>
<reference evidence="1" key="1">
    <citation type="journal article" date="2014" name="Front. Microbiol.">
        <title>High frequency of phylogenetically diverse reductive dehalogenase-homologous genes in deep subseafloor sedimentary metagenomes.</title>
        <authorList>
            <person name="Kawai M."/>
            <person name="Futagami T."/>
            <person name="Toyoda A."/>
            <person name="Takaki Y."/>
            <person name="Nishi S."/>
            <person name="Hori S."/>
            <person name="Arai W."/>
            <person name="Tsubouchi T."/>
            <person name="Morono Y."/>
            <person name="Uchiyama I."/>
            <person name="Ito T."/>
            <person name="Fujiyama A."/>
            <person name="Inagaki F."/>
            <person name="Takami H."/>
        </authorList>
    </citation>
    <scope>NUCLEOTIDE SEQUENCE</scope>
    <source>
        <strain evidence="1">Expedition CK06-06</strain>
    </source>
</reference>
<proteinExistence type="predicted"/>